<dbReference type="PROSITE" id="PS50921">
    <property type="entry name" value="ANTAR"/>
    <property type="match status" value="1"/>
</dbReference>
<dbReference type="InterPro" id="IPR036388">
    <property type="entry name" value="WH-like_DNA-bd_sf"/>
</dbReference>
<reference evidence="3" key="1">
    <citation type="journal article" date="2019" name="Int. J. Syst. Evol. Microbiol.">
        <title>The Global Catalogue of Microorganisms (GCM) 10K type strain sequencing project: providing services to taxonomists for standard genome sequencing and annotation.</title>
        <authorList>
            <consortium name="The Broad Institute Genomics Platform"/>
            <consortium name="The Broad Institute Genome Sequencing Center for Infectious Disease"/>
            <person name="Wu L."/>
            <person name="Ma J."/>
        </authorList>
    </citation>
    <scope>NUCLEOTIDE SEQUENCE [LARGE SCALE GENOMIC DNA]</scope>
    <source>
        <strain evidence="3">KACC 13778</strain>
    </source>
</reference>
<evidence type="ECO:0000313" key="2">
    <source>
        <dbReference type="EMBL" id="MFC5491545.1"/>
    </source>
</evidence>
<keyword evidence="3" id="KW-1185">Reference proteome</keyword>
<proteinExistence type="predicted"/>
<organism evidence="2 3">
    <name type="scientific">Nocardioides caricicola</name>
    <dbReference type="NCBI Taxonomy" id="634770"/>
    <lineage>
        <taxon>Bacteria</taxon>
        <taxon>Bacillati</taxon>
        <taxon>Actinomycetota</taxon>
        <taxon>Actinomycetes</taxon>
        <taxon>Propionibacteriales</taxon>
        <taxon>Nocardioidaceae</taxon>
        <taxon>Nocardioides</taxon>
    </lineage>
</organism>
<dbReference type="InterPro" id="IPR005561">
    <property type="entry name" value="ANTAR"/>
</dbReference>
<dbReference type="Gene3D" id="1.10.10.10">
    <property type="entry name" value="Winged helix-like DNA-binding domain superfamily/Winged helix DNA-binding domain"/>
    <property type="match status" value="1"/>
</dbReference>
<dbReference type="Pfam" id="PF03861">
    <property type="entry name" value="ANTAR"/>
    <property type="match status" value="1"/>
</dbReference>
<dbReference type="RefSeq" id="WP_345180730.1">
    <property type="nucleotide sequence ID" value="NZ_BAABFQ010000008.1"/>
</dbReference>
<dbReference type="InterPro" id="IPR011006">
    <property type="entry name" value="CheY-like_superfamily"/>
</dbReference>
<protein>
    <submittedName>
        <fullName evidence="2">ANTAR domain-containing protein</fullName>
    </submittedName>
</protein>
<name>A0ABW0MUF3_9ACTN</name>
<dbReference type="SUPFAM" id="SSF52172">
    <property type="entry name" value="CheY-like"/>
    <property type="match status" value="1"/>
</dbReference>
<sequence>MSQGDSDALLELHRALGEVVADLADAGGFAHAGRLVADFGVQHLGADIAAVSRHLRRGGLDLVAATDDIGAELVALRVRDPDLPGGRPLAEGEIVQVPRAWHPLAADLGLESALLVGLPQLSSGPAALELYSSEQDAFAKTRSEISRLARVAGTALRFAERRVNLEDALHTHDIIGRAQGLLMERYRLTGDQAMSYLRRHSQQSQQPIRELAAHLVGQHETEAGTAHHGAEAD</sequence>
<evidence type="ECO:0000313" key="3">
    <source>
        <dbReference type="Proteomes" id="UP001595956"/>
    </source>
</evidence>
<accession>A0ABW0MUF3</accession>
<dbReference type="SMART" id="SM01012">
    <property type="entry name" value="ANTAR"/>
    <property type="match status" value="1"/>
</dbReference>
<feature type="domain" description="ANTAR" evidence="1">
    <location>
        <begin position="155"/>
        <end position="216"/>
    </location>
</feature>
<dbReference type="Proteomes" id="UP001595956">
    <property type="component" value="Unassembled WGS sequence"/>
</dbReference>
<gene>
    <name evidence="2" type="ORF">ACFPKY_00450</name>
</gene>
<dbReference type="EMBL" id="JBHSMD010000001">
    <property type="protein sequence ID" value="MFC5491545.1"/>
    <property type="molecule type" value="Genomic_DNA"/>
</dbReference>
<comment type="caution">
    <text evidence="2">The sequence shown here is derived from an EMBL/GenBank/DDBJ whole genome shotgun (WGS) entry which is preliminary data.</text>
</comment>
<evidence type="ECO:0000259" key="1">
    <source>
        <dbReference type="PROSITE" id="PS50921"/>
    </source>
</evidence>